<name>A0A8H5FQV2_9AGAR</name>
<dbReference type="OrthoDB" id="3145912at2759"/>
<gene>
    <name evidence="2" type="ORF">D9756_010866</name>
</gene>
<proteinExistence type="predicted"/>
<feature type="region of interest" description="Disordered" evidence="1">
    <location>
        <begin position="1"/>
        <end position="91"/>
    </location>
</feature>
<comment type="caution">
    <text evidence="2">The sequence shown here is derived from an EMBL/GenBank/DDBJ whole genome shotgun (WGS) entry which is preliminary data.</text>
</comment>
<feature type="compositionally biased region" description="Polar residues" evidence="1">
    <location>
        <begin position="15"/>
        <end position="30"/>
    </location>
</feature>
<reference evidence="2 3" key="1">
    <citation type="journal article" date="2020" name="ISME J.">
        <title>Uncovering the hidden diversity of litter-decomposition mechanisms in mushroom-forming fungi.</title>
        <authorList>
            <person name="Floudas D."/>
            <person name="Bentzer J."/>
            <person name="Ahren D."/>
            <person name="Johansson T."/>
            <person name="Persson P."/>
            <person name="Tunlid A."/>
        </authorList>
    </citation>
    <scope>NUCLEOTIDE SEQUENCE [LARGE SCALE GENOMIC DNA]</scope>
    <source>
        <strain evidence="2 3">CBS 146.42</strain>
    </source>
</reference>
<protein>
    <submittedName>
        <fullName evidence="2">Uncharacterized protein</fullName>
    </submittedName>
</protein>
<keyword evidence="3" id="KW-1185">Reference proteome</keyword>
<evidence type="ECO:0000256" key="1">
    <source>
        <dbReference type="SAM" id="MobiDB-lite"/>
    </source>
</evidence>
<accession>A0A8H5FQV2</accession>
<evidence type="ECO:0000313" key="3">
    <source>
        <dbReference type="Proteomes" id="UP000559027"/>
    </source>
</evidence>
<dbReference type="EMBL" id="JAACJO010000039">
    <property type="protein sequence ID" value="KAF5345794.1"/>
    <property type="molecule type" value="Genomic_DNA"/>
</dbReference>
<dbReference type="Proteomes" id="UP000559027">
    <property type="component" value="Unassembled WGS sequence"/>
</dbReference>
<dbReference type="AlphaFoldDB" id="A0A8H5FQV2"/>
<sequence>MAPRVASIQRGGPANANSSFAPSTAANSGPDNGAPPVKKRRRRNRKGKNASKKAGAGGQAGLVTVQHQAGAPKVVQKPSQPHNRRLSAPARAFPRFNELPSELQKTIFMIAAGEHNWRNHHVTKWVYVSRKVREWIEPLNYNSIELPCNSDDCPVYESDRKMLELLERMLQSKPKEFITKNVRQIFTNSRPDLGDNSVELKLLSACDNLETLECWSSPRQALVDILTTKTWPRLKTLCLNIDILPKDENTFYFPLFQHVTHLDLKFSEPELLSWKSLKSLQNLTYMRVNMMEDLMWNEYEIAADKACAIACEMQKCFPSNLKYFVILIPIGVLYHISIACKTHKDEERWTKVEAIRLGQFDSRIMLGCMGDRGQWADHDILDYELDPDHFEEFTEDYLYTTANLSYPTGPRSNTVYPGEIWKEVEEGLRRRNDSELTLAAEL</sequence>
<evidence type="ECO:0000313" key="2">
    <source>
        <dbReference type="EMBL" id="KAF5345794.1"/>
    </source>
</evidence>
<feature type="compositionally biased region" description="Basic residues" evidence="1">
    <location>
        <begin position="37"/>
        <end position="51"/>
    </location>
</feature>
<organism evidence="2 3">
    <name type="scientific">Leucocoprinus leucothites</name>
    <dbReference type="NCBI Taxonomy" id="201217"/>
    <lineage>
        <taxon>Eukaryota</taxon>
        <taxon>Fungi</taxon>
        <taxon>Dikarya</taxon>
        <taxon>Basidiomycota</taxon>
        <taxon>Agaricomycotina</taxon>
        <taxon>Agaricomycetes</taxon>
        <taxon>Agaricomycetidae</taxon>
        <taxon>Agaricales</taxon>
        <taxon>Agaricineae</taxon>
        <taxon>Agaricaceae</taxon>
        <taxon>Leucocoprinus</taxon>
    </lineage>
</organism>